<evidence type="ECO:0000313" key="3">
    <source>
        <dbReference type="EMBL" id="KDP31287.1"/>
    </source>
</evidence>
<feature type="transmembrane region" description="Helical" evidence="2">
    <location>
        <begin position="145"/>
        <end position="164"/>
    </location>
</feature>
<feature type="region of interest" description="Disordered" evidence="1">
    <location>
        <begin position="69"/>
        <end position="102"/>
    </location>
</feature>
<dbReference type="PANTHER" id="PTHR37206">
    <property type="entry name" value="TRANSMEMBRANE PROTEIN"/>
    <property type="match status" value="1"/>
</dbReference>
<dbReference type="AlphaFoldDB" id="A0A067K5A4"/>
<keyword evidence="2" id="KW-1133">Transmembrane helix</keyword>
<evidence type="ECO:0008006" key="5">
    <source>
        <dbReference type="Google" id="ProtNLM"/>
    </source>
</evidence>
<gene>
    <name evidence="3" type="ORF">JCGZ_11663</name>
</gene>
<sequence length="217" mass="24628">MEDDSDMFLTGLKDWKWHNLSPLNLDSSQTHKTHSKQWSVVVIKDSSSTPTTDAGDDFSVFPPSNHENLTPSHFNSESKHQSPPSPSSPVSPFSFLPSDFDPSPQPPPAVSLLPKWWGFAVQILRSRIANIGSYFGCNNGDKRSFWSFGNVALAVTVVLWWLCMRVRRKWQRRKSVGHLMQIISDKDKQIMQLLNQIAQMNELLLTRHKVKASKLAD</sequence>
<protein>
    <recommendedName>
        <fullName evidence="5">Transmembrane protein</fullName>
    </recommendedName>
</protein>
<keyword evidence="2" id="KW-0812">Transmembrane</keyword>
<dbReference type="OrthoDB" id="1087988at2759"/>
<dbReference type="EMBL" id="KK914632">
    <property type="protein sequence ID" value="KDP31287.1"/>
    <property type="molecule type" value="Genomic_DNA"/>
</dbReference>
<evidence type="ECO:0000256" key="1">
    <source>
        <dbReference type="SAM" id="MobiDB-lite"/>
    </source>
</evidence>
<evidence type="ECO:0000256" key="2">
    <source>
        <dbReference type="SAM" id="Phobius"/>
    </source>
</evidence>
<accession>A0A067K5A4</accession>
<dbReference type="PANTHER" id="PTHR37206:SF1">
    <property type="entry name" value="TRANSMEMBRANE PROTEIN"/>
    <property type="match status" value="1"/>
</dbReference>
<reference evidence="3 4" key="1">
    <citation type="journal article" date="2014" name="PLoS ONE">
        <title>Global Analysis of Gene Expression Profiles in Physic Nut (Jatropha curcas L.) Seedlings Exposed to Salt Stress.</title>
        <authorList>
            <person name="Zhang L."/>
            <person name="Zhang C."/>
            <person name="Wu P."/>
            <person name="Chen Y."/>
            <person name="Li M."/>
            <person name="Jiang H."/>
            <person name="Wu G."/>
        </authorList>
    </citation>
    <scope>NUCLEOTIDE SEQUENCE [LARGE SCALE GENOMIC DNA]</scope>
    <source>
        <strain evidence="4">cv. GZQX0401</strain>
        <tissue evidence="3">Young leaves</tissue>
    </source>
</reference>
<organism evidence="3 4">
    <name type="scientific">Jatropha curcas</name>
    <name type="common">Barbados nut</name>
    <dbReference type="NCBI Taxonomy" id="180498"/>
    <lineage>
        <taxon>Eukaryota</taxon>
        <taxon>Viridiplantae</taxon>
        <taxon>Streptophyta</taxon>
        <taxon>Embryophyta</taxon>
        <taxon>Tracheophyta</taxon>
        <taxon>Spermatophyta</taxon>
        <taxon>Magnoliopsida</taxon>
        <taxon>eudicotyledons</taxon>
        <taxon>Gunneridae</taxon>
        <taxon>Pentapetalae</taxon>
        <taxon>rosids</taxon>
        <taxon>fabids</taxon>
        <taxon>Malpighiales</taxon>
        <taxon>Euphorbiaceae</taxon>
        <taxon>Crotonoideae</taxon>
        <taxon>Jatropheae</taxon>
        <taxon>Jatropha</taxon>
    </lineage>
</organism>
<name>A0A067K5A4_JATCU</name>
<keyword evidence="2" id="KW-0472">Membrane</keyword>
<dbReference type="Proteomes" id="UP000027138">
    <property type="component" value="Unassembled WGS sequence"/>
</dbReference>
<evidence type="ECO:0000313" key="4">
    <source>
        <dbReference type="Proteomes" id="UP000027138"/>
    </source>
</evidence>
<feature type="compositionally biased region" description="Low complexity" evidence="1">
    <location>
        <begin position="90"/>
        <end position="102"/>
    </location>
</feature>
<proteinExistence type="predicted"/>
<keyword evidence="4" id="KW-1185">Reference proteome</keyword>